<sequence length="1744" mass="199899">MKKMKKIKKMSLKAKVLLSLAIIAAGSFTTLGSMFIYAHHSDERNGALSPADKTKFSNNFSLIYNQNNQLEPQVSILDPLKSKNVASFNLEKNTYKFNNDTKEYSFNEFFNKYFDIYNESFVLEVKYGSFSFFDEYVLAVQPKQFIEFSKWFIENVAWGPDLITLESFRIVPGVEQNGNAVTLGSHSTLHKESSEIKFFPDAFFGSMPLFSTLSGPNNAPDSFATRTFADLQSKDVVDSYLKNIPFSSAIKNFVAASENGRRLHSYFSISMPGKLIGKEFYVYSNPKGTLKTQGFNLILNTDLNEQKLEELKKDLDQELQNLTINDFKKMTLVSALNSTSGVEQIRFNFEYTNEQGQKAREFIILNEDNLAKASIISEKVLADKAKENIHNFLDLYDLDNYIGRDIIFYRDAKNNQNYFYRNRLIAANEIPNFDQADFDKLETWNIKNIENKDAILYVTLFNPKTSRSFILTYNAFDMADKEKEFSQFKSAIDYPGAIKPIAISVGAEDVLLKKENPTSDPLNFRKYQIYNEAYDGLYETVTKKFPHLLKNQFGPHVERKLNEQGFYEYSLENGPYKGMSDSDRIGFPLVLAATLDNFDGISTDFLKYVAAHEYGHHLTLEKSQALDNENNAIIVGGISVNGGISDSSYYSDIALKNYLQARTNLDYDRVNAVGDISPTGTFLRFKFKNKNGEWVTETVEDVWGSKNKDSVFDTISNPYRRFLQTFEGLKKYAEDKGIRLGDLFLANSLDHNSGTLNPFYRTEAKALYLDENNNLVFQNADEEKVVSSLRDGLNQPIPYDFRTNEDGSRNLIFRFIESENIVENPDRPNDIRLKITKINLKNEDGTPFINVPLNEVLTLDESDYVRDRIREVESMISNFITLNYYESGWNDRNTFMGGKLDVKLTNMFQEQMPQSYIDQIIQRSNPIEYNPATNSLTSERKAFRYFALKGNTVQQYVQLSQGYGDIFAQNSNASWGNPNPILTFVDSQNNIKSKFSFPRARESRFLASLEGQLNTIKTIADQYNLSAPDSTFIAYNFSASIFSSLLNPASGSILATDSKNRVLDQETLLAFAENRLNAFSKIGINLFAENLKNEAEPFYFSFNPNLIHEVEKEVTQNEQKSIEKTNTLLFDTWEDLFTFGSIDYSKATKKIVLNPISKILRPEYDWDVEYVKTKFDINKFISEYQNDKNITLDEQQAANLLMLNFRRSSFFMAVKDFNPATELVQNQAILSKEYGIDVAAGAWKSFYEDKQLFDPEDVLAFDVNDVQKIINEFIKSLSQDPRAVENLDSNDLYFLLGGFMVVRDFGKSSPVQYGDFFFSLFNDGTPSSDVINYNLSRTEPLLNDKITDYIYSIAESLTRDYVQTTFVPSDVDFKELPSYIKNVNEQNTALDYVVDGRELRIWNEKLIPQSEINEANRVGVLNSSYQQLRQRRIELINEFNLSTAELVKKSDELQARLDSLIRETEEYENVSKELEETQKEISRLRQQTLDKIETAIETIAGSLYNVDIWANSDRLQNSLFGTFAARSNGFFRDKVQKEVIGMELYDDKLNPIIDDEIRILDFEGNKVNSRPKAFFVSQLKSYGVGDRYISGLYRNKDLDAVAMYGYVPLEVANKIKYIKFVDKNTTEILYLPVNTDKTNNIFYLEKQGDINSKKTIEDFGYTSWISDYALMSKYRDTLLKPGHDYSFEFVDANKQFVADIHLGSLNTISENGKDLSTSPIKVVKDPTDQNKSIIKVDHQFNING</sequence>
<dbReference type="RefSeq" id="WP_330500995.1">
    <property type="nucleotide sequence ID" value="NZ_JAZDWZ010000011.1"/>
</dbReference>
<feature type="coiled-coil region" evidence="1">
    <location>
        <begin position="1443"/>
        <end position="1487"/>
    </location>
</feature>
<evidence type="ECO:0000313" key="2">
    <source>
        <dbReference type="EMBL" id="MEE3928582.1"/>
    </source>
</evidence>
<evidence type="ECO:0000313" key="3">
    <source>
        <dbReference type="Proteomes" id="UP001344817"/>
    </source>
</evidence>
<reference evidence="2" key="1">
    <citation type="submission" date="2024-01" db="EMBL/GenBank/DDBJ databases">
        <title>Genome sequence of Mycoplasma ciconiae type strain DSM 25251.</title>
        <authorList>
            <person name="Spergser J."/>
        </authorList>
    </citation>
    <scope>NUCLEOTIDE SEQUENCE [LARGE SCALE GENOMIC DNA]</scope>
    <source>
        <strain evidence="2">DSM 25251</strain>
    </source>
</reference>
<evidence type="ECO:0000256" key="1">
    <source>
        <dbReference type="SAM" id="Coils"/>
    </source>
</evidence>
<dbReference type="Proteomes" id="UP001344817">
    <property type="component" value="Unassembled WGS sequence"/>
</dbReference>
<gene>
    <name evidence="2" type="ORF">V2E24_03270</name>
</gene>
<name>A0ABU7MM72_9BACT</name>
<dbReference type="NCBIfam" id="NF012210">
    <property type="entry name" value="PDxFFG"/>
    <property type="match status" value="1"/>
</dbReference>
<organism evidence="2 3">
    <name type="scientific">Mycoplasmopsis ciconiae</name>
    <dbReference type="NCBI Taxonomy" id="561067"/>
    <lineage>
        <taxon>Bacteria</taxon>
        <taxon>Bacillati</taxon>
        <taxon>Mycoplasmatota</taxon>
        <taxon>Mycoplasmoidales</taxon>
        <taxon>Metamycoplasmataceae</taxon>
        <taxon>Mycoplasmopsis</taxon>
    </lineage>
</organism>
<dbReference type="EMBL" id="JAZDWZ010000011">
    <property type="protein sequence ID" value="MEE3928582.1"/>
    <property type="molecule type" value="Genomic_DNA"/>
</dbReference>
<keyword evidence="1" id="KW-0175">Coiled coil</keyword>
<protein>
    <submittedName>
        <fullName evidence="2">PDxFFG protein</fullName>
    </submittedName>
</protein>
<accession>A0ABU7MM72</accession>
<keyword evidence="3" id="KW-1185">Reference proteome</keyword>
<proteinExistence type="predicted"/>
<comment type="caution">
    <text evidence="2">The sequence shown here is derived from an EMBL/GenBank/DDBJ whole genome shotgun (WGS) entry which is preliminary data.</text>
</comment>